<dbReference type="PROSITE" id="PS00383">
    <property type="entry name" value="TYR_PHOSPHATASE_1"/>
    <property type="match status" value="1"/>
</dbReference>
<protein>
    <submittedName>
        <fullName evidence="2">Tyrosine-protein phosphatase</fullName>
    </submittedName>
</protein>
<dbReference type="SUPFAM" id="SSF52799">
    <property type="entry name" value="(Phosphotyrosine protein) phosphatases II"/>
    <property type="match status" value="1"/>
</dbReference>
<dbReference type="InterPro" id="IPR029021">
    <property type="entry name" value="Prot-tyrosine_phosphatase-like"/>
</dbReference>
<dbReference type="EMBL" id="BAABEO010000034">
    <property type="protein sequence ID" value="GAA3701456.1"/>
    <property type="molecule type" value="Genomic_DNA"/>
</dbReference>
<dbReference type="InterPro" id="IPR000387">
    <property type="entry name" value="Tyr_Pase_dom"/>
</dbReference>
<dbReference type="InterPro" id="IPR016130">
    <property type="entry name" value="Tyr_Pase_AS"/>
</dbReference>
<dbReference type="RefSeq" id="WP_345154042.1">
    <property type="nucleotide sequence ID" value="NZ_BAABEO010000034.1"/>
</dbReference>
<reference evidence="3" key="1">
    <citation type="journal article" date="2019" name="Int. J. Syst. Evol. Microbiol.">
        <title>The Global Catalogue of Microorganisms (GCM) 10K type strain sequencing project: providing services to taxonomists for standard genome sequencing and annotation.</title>
        <authorList>
            <consortium name="The Broad Institute Genomics Platform"/>
            <consortium name="The Broad Institute Genome Sequencing Center for Infectious Disease"/>
            <person name="Wu L."/>
            <person name="Ma J."/>
        </authorList>
    </citation>
    <scope>NUCLEOTIDE SEQUENCE [LARGE SCALE GENOMIC DNA]</scope>
    <source>
        <strain evidence="3">JCM 30742</strain>
    </source>
</reference>
<evidence type="ECO:0000313" key="2">
    <source>
        <dbReference type="EMBL" id="GAA3701456.1"/>
    </source>
</evidence>
<keyword evidence="3" id="KW-1185">Reference proteome</keyword>
<dbReference type="Pfam" id="PF13350">
    <property type="entry name" value="Y_phosphatase3"/>
    <property type="match status" value="1"/>
</dbReference>
<organism evidence="2 3">
    <name type="scientific">Arthrobacter ginkgonis</name>
    <dbReference type="NCBI Taxonomy" id="1630594"/>
    <lineage>
        <taxon>Bacteria</taxon>
        <taxon>Bacillati</taxon>
        <taxon>Actinomycetota</taxon>
        <taxon>Actinomycetes</taxon>
        <taxon>Micrococcales</taxon>
        <taxon>Micrococcaceae</taxon>
        <taxon>Arthrobacter</taxon>
    </lineage>
</organism>
<dbReference type="InterPro" id="IPR026893">
    <property type="entry name" value="Tyr/Ser_Pase_IphP-type"/>
</dbReference>
<accession>A0ABP7DCS7</accession>
<sequence>METAKRTGGSLVNLRRVPGAGRLYRAAAPAGLGPEGLAALEALSLGTIVDLREPAEAAAAPGHLPAGARYVSVPLYRGQVPLAEPIGAVYERLLTTRGTELAEAVRAVAAGLRSPAGKPDGVLVHCAAGKDRTGLVVALALAAAGTARAGIVADYCRSGEGLSADYRSRVAARLGALLPPGPELDTALELHLASPASALESALDLLETRYGGAADFLLAHGLDPAELAALCRDLGTPVGAHA</sequence>
<dbReference type="Proteomes" id="UP001500752">
    <property type="component" value="Unassembled WGS sequence"/>
</dbReference>
<dbReference type="PROSITE" id="PS50056">
    <property type="entry name" value="TYR_PHOSPHATASE_2"/>
    <property type="match status" value="1"/>
</dbReference>
<comment type="caution">
    <text evidence="2">The sequence shown here is derived from an EMBL/GenBank/DDBJ whole genome shotgun (WGS) entry which is preliminary data.</text>
</comment>
<dbReference type="Gene3D" id="3.90.190.10">
    <property type="entry name" value="Protein tyrosine phosphatase superfamily"/>
    <property type="match status" value="1"/>
</dbReference>
<evidence type="ECO:0000313" key="3">
    <source>
        <dbReference type="Proteomes" id="UP001500752"/>
    </source>
</evidence>
<gene>
    <name evidence="2" type="ORF">GCM10023081_42370</name>
</gene>
<proteinExistence type="predicted"/>
<feature type="domain" description="Tyrosine specific protein phosphatases" evidence="1">
    <location>
        <begin position="99"/>
        <end position="141"/>
    </location>
</feature>
<evidence type="ECO:0000259" key="1">
    <source>
        <dbReference type="PROSITE" id="PS50056"/>
    </source>
</evidence>
<name>A0ABP7DCS7_9MICC</name>